<dbReference type="Pfam" id="PF04392">
    <property type="entry name" value="ABC_sub_bind"/>
    <property type="match status" value="1"/>
</dbReference>
<keyword evidence="1" id="KW-0472">Membrane</keyword>
<dbReference type="PANTHER" id="PTHR35271:SF1">
    <property type="entry name" value="ABC TRANSPORTER, SUBSTRATE-BINDING LIPOPROTEIN"/>
    <property type="match status" value="1"/>
</dbReference>
<dbReference type="SUPFAM" id="SSF53822">
    <property type="entry name" value="Periplasmic binding protein-like I"/>
    <property type="match status" value="1"/>
</dbReference>
<proteinExistence type="predicted"/>
<gene>
    <name evidence="2" type="ORF">A2853_03685</name>
</gene>
<keyword evidence="1" id="KW-1133">Transmembrane helix</keyword>
<keyword evidence="1" id="KW-0812">Transmembrane</keyword>
<sequence length="351" mass="37096">MSRNVSLGIVVVVGALVLAVAFYLLPKTHAPAETVRTEPLRVGVVQHTKGLDSVYEGFKQGMTELGYVEGTDITYEYQFSEGDPEKVRDITRAFIAQNVDMLFVMTSSAAKVVVPETKAAARDDIPVVFTNGVTVLSDGTVASYRSSGNNATGLVPDDTAISIKKLEFLKQINPKAKKVGVFISKGTSSNAREATLAALREGGAGLGIEILTYEVPLAVSAEAGAKEVAATIKSGAVDALMTIPDPPITAPPVNKVIADLGIREKIPTMLLNVGDGGLLAYNLDLIASGKQAATMADRIFRGAKPSDIPIEFPRKNILFIDLGVAKKIGVTIPESLIYAADRVVPAEGETQ</sequence>
<comment type="caution">
    <text evidence="2">The sequence shown here is derived from an EMBL/GenBank/DDBJ whole genome shotgun (WGS) entry which is preliminary data.</text>
</comment>
<dbReference type="PANTHER" id="PTHR35271">
    <property type="entry name" value="ABC TRANSPORTER, SUBSTRATE-BINDING LIPOPROTEIN-RELATED"/>
    <property type="match status" value="1"/>
</dbReference>
<feature type="transmembrane region" description="Helical" evidence="1">
    <location>
        <begin position="7"/>
        <end position="25"/>
    </location>
</feature>
<evidence type="ECO:0000313" key="3">
    <source>
        <dbReference type="Proteomes" id="UP000177958"/>
    </source>
</evidence>
<dbReference type="Proteomes" id="UP000177958">
    <property type="component" value="Unassembled WGS sequence"/>
</dbReference>
<name>A0A1F6D7N0_9BACT</name>
<reference evidence="2 3" key="1">
    <citation type="journal article" date="2016" name="Nat. Commun.">
        <title>Thousands of microbial genomes shed light on interconnected biogeochemical processes in an aquifer system.</title>
        <authorList>
            <person name="Anantharaman K."/>
            <person name="Brown C.T."/>
            <person name="Hug L.A."/>
            <person name="Sharon I."/>
            <person name="Castelle C.J."/>
            <person name="Probst A.J."/>
            <person name="Thomas B.C."/>
            <person name="Singh A."/>
            <person name="Wilkins M.J."/>
            <person name="Karaoz U."/>
            <person name="Brodie E.L."/>
            <person name="Williams K.H."/>
            <person name="Hubbard S.S."/>
            <person name="Banfield J.F."/>
        </authorList>
    </citation>
    <scope>NUCLEOTIDE SEQUENCE [LARGE SCALE GENOMIC DNA]</scope>
</reference>
<dbReference type="InterPro" id="IPR007487">
    <property type="entry name" value="ABC_transpt-TYRBP-like"/>
</dbReference>
<evidence type="ECO:0008006" key="4">
    <source>
        <dbReference type="Google" id="ProtNLM"/>
    </source>
</evidence>
<dbReference type="InterPro" id="IPR028082">
    <property type="entry name" value="Peripla_BP_I"/>
</dbReference>
<protein>
    <recommendedName>
        <fullName evidence="4">ABC transporter substrate-binding protein</fullName>
    </recommendedName>
</protein>
<organism evidence="2 3">
    <name type="scientific">Candidatus Kaiserbacteria bacterium RIFCSPHIGHO2_01_FULL_55_17</name>
    <dbReference type="NCBI Taxonomy" id="1798484"/>
    <lineage>
        <taxon>Bacteria</taxon>
        <taxon>Candidatus Kaiseribacteriota</taxon>
    </lineage>
</organism>
<accession>A0A1F6D7N0</accession>
<dbReference type="EMBL" id="MFKX01000026">
    <property type="protein sequence ID" value="OGG57438.1"/>
    <property type="molecule type" value="Genomic_DNA"/>
</dbReference>
<evidence type="ECO:0000313" key="2">
    <source>
        <dbReference type="EMBL" id="OGG57438.1"/>
    </source>
</evidence>
<dbReference type="CDD" id="cd06325">
    <property type="entry name" value="PBP1_ABC_unchar_transporter"/>
    <property type="match status" value="1"/>
</dbReference>
<dbReference type="Gene3D" id="3.40.50.2300">
    <property type="match status" value="2"/>
</dbReference>
<dbReference type="AlphaFoldDB" id="A0A1F6D7N0"/>
<evidence type="ECO:0000256" key="1">
    <source>
        <dbReference type="SAM" id="Phobius"/>
    </source>
</evidence>